<keyword evidence="4 23" id="KW-0812">Transmembrane</keyword>
<feature type="repeat" description="Solcar" evidence="23">
    <location>
        <begin position="399"/>
        <end position="485"/>
    </location>
</feature>
<evidence type="ECO:0000256" key="16">
    <source>
        <dbReference type="ARBA" id="ARBA00036908"/>
    </source>
</evidence>
<evidence type="ECO:0000256" key="11">
    <source>
        <dbReference type="ARBA" id="ARBA00023136"/>
    </source>
</evidence>
<dbReference type="PRINTS" id="PR00928">
    <property type="entry name" value="GRAVESDC"/>
</dbReference>
<dbReference type="AlphaFoldDB" id="A0A8B6YBL4"/>
<dbReference type="InterPro" id="IPR018108">
    <property type="entry name" value="MCP_transmembrane"/>
</dbReference>
<dbReference type="RefSeq" id="XP_006180025.2">
    <property type="nucleotide sequence ID" value="XM_006179963.3"/>
</dbReference>
<dbReference type="InterPro" id="IPR023395">
    <property type="entry name" value="MCP_dom_sf"/>
</dbReference>
<proteinExistence type="inferred from homology"/>
<evidence type="ECO:0000256" key="14">
    <source>
        <dbReference type="ARBA" id="ARBA00036310"/>
    </source>
</evidence>
<feature type="repeat" description="Solcar" evidence="23">
    <location>
        <begin position="590"/>
        <end position="678"/>
    </location>
</feature>
<evidence type="ECO:0000313" key="27">
    <source>
        <dbReference type="RefSeq" id="XP_006180025.2"/>
    </source>
</evidence>
<dbReference type="PROSITE" id="PS50920">
    <property type="entry name" value="SOLCAR"/>
    <property type="match status" value="3"/>
</dbReference>
<comment type="catalytic activity">
    <reaction evidence="19">
        <text>dAMP(in) + ADP(out) + H(+)(out) = dAMP(out) + ADP(in) + H(+)(in)</text>
        <dbReference type="Rhea" id="RHEA:73675"/>
        <dbReference type="ChEBI" id="CHEBI:15378"/>
        <dbReference type="ChEBI" id="CHEBI:58245"/>
        <dbReference type="ChEBI" id="CHEBI:456216"/>
    </reaction>
</comment>
<feature type="repeat" description="Solcar" evidence="23">
    <location>
        <begin position="493"/>
        <end position="578"/>
    </location>
</feature>
<evidence type="ECO:0000256" key="15">
    <source>
        <dbReference type="ARBA" id="ARBA00036630"/>
    </source>
</evidence>
<comment type="catalytic activity">
    <reaction evidence="16">
        <text>AMP(out) + phosphate(in) = AMP(in) + phosphate(out)</text>
        <dbReference type="Rhea" id="RHEA:70259"/>
        <dbReference type="ChEBI" id="CHEBI:43474"/>
        <dbReference type="ChEBI" id="CHEBI:456215"/>
    </reaction>
</comment>
<dbReference type="InterPro" id="IPR002048">
    <property type="entry name" value="EF_hand_dom"/>
</dbReference>
<accession>A0A8B6YBL4</accession>
<sequence>MRLQWIKEKVGAEEEVGSWKQCQVPREGKRETETEGGGPSGGPPSSNHPAGVRGARLRGGALPWGAGRSGRRCRSEKLGGGCRRLACGGRFDARALLRRRIGGPRSSRPDPRGPRSTAGRGGAGCRRVWRLTPTSGQAGRRAPPRPRLGTSAARRGRCQQPRRPRGPAALRRRGGGGGVERRQVARPRAGRLRWGWEERRPVVRGPAMLRWLRGFVLPTATCHSDEDYFQYEMLFQDLDHDGNGVLDIVELREGLKNWSSSFGLHPEKDIFKAGDTNDDLKLDFEEFMQYLKEHEKKMRLAFNSLDRNNDGVIETSEIIDALKSLGIHISEAQAEKILQSIDSDGTMTIDWDEWKYYFYLHPATSISEIAHFWKRSTIVDIGESIAIPDDFTEQEKRSGDWWKRLVAGGIAGGVARTCTAPFDRLKVMMQVHSLKSRKMKLSAGFEQMIKEGGVRSLWRGNGINVLKIVPETALKVGAYEQYKKWLSFDDAKIGIMERFIAGSLAGVTAQTCIYPMEVLKTRLAVGKTGQYSGMIDCGKKLLKQEGVRAFCKGYIPNFLGIIPYAGVDLAVYEFLKNYWLENYARGSLDPGIMILLGCGTLSHTCGQMASFPLNLIRTRMQAQALKEKGATVSMIHLIQDIYNKEGKRGFFRGLTPNVIKVLPAVGISCVTYEKVKGHLGLI</sequence>
<evidence type="ECO:0000256" key="5">
    <source>
        <dbReference type="ARBA" id="ARBA00022723"/>
    </source>
</evidence>
<feature type="domain" description="EF-hand" evidence="25">
    <location>
        <begin position="226"/>
        <end position="261"/>
    </location>
</feature>
<dbReference type="SMART" id="SM00054">
    <property type="entry name" value="EFh"/>
    <property type="match status" value="4"/>
</dbReference>
<evidence type="ECO:0000256" key="6">
    <source>
        <dbReference type="ARBA" id="ARBA00022737"/>
    </source>
</evidence>
<dbReference type="InterPro" id="IPR018247">
    <property type="entry name" value="EF_Hand_1_Ca_BS"/>
</dbReference>
<dbReference type="GO" id="GO:0005743">
    <property type="term" value="C:mitochondrial inner membrane"/>
    <property type="evidence" value="ECO:0007669"/>
    <property type="project" value="UniProtKB-SubCell"/>
</dbReference>
<evidence type="ECO:0000256" key="2">
    <source>
        <dbReference type="ARBA" id="ARBA00006375"/>
    </source>
</evidence>
<comment type="catalytic activity">
    <reaction evidence="18">
        <text>phosphate(in) + ATP(out) + 2 H(+)(out) = phosphate(out) + ATP(in) + 2 H(+)(in)</text>
        <dbReference type="Rhea" id="RHEA:72035"/>
        <dbReference type="ChEBI" id="CHEBI:15378"/>
        <dbReference type="ChEBI" id="CHEBI:30616"/>
        <dbReference type="ChEBI" id="CHEBI:43474"/>
    </reaction>
</comment>
<name>A0A8B6YBL4_CAMFR</name>
<gene>
    <name evidence="27" type="primary">LOC102506985</name>
</gene>
<dbReference type="GeneID" id="102506985"/>
<keyword evidence="10" id="KW-0496">Mitochondrion</keyword>
<evidence type="ECO:0000256" key="1">
    <source>
        <dbReference type="ARBA" id="ARBA00004448"/>
    </source>
</evidence>
<protein>
    <submittedName>
        <fullName evidence="27">Calcium-binding mitochondrial carrier protein SCaMC-1 isoform X1</fullName>
    </submittedName>
</protein>
<keyword evidence="5" id="KW-0479">Metal-binding</keyword>
<comment type="catalytic activity">
    <reaction evidence="14">
        <text>3'-AMP(in) + ADP(out) + H(+)(out) = 3'-AMP(out) + ADP(in) + H(+)(in)</text>
        <dbReference type="Rhea" id="RHEA:73679"/>
        <dbReference type="ChEBI" id="CHEBI:15378"/>
        <dbReference type="ChEBI" id="CHEBI:60880"/>
        <dbReference type="ChEBI" id="CHEBI:456216"/>
    </reaction>
</comment>
<keyword evidence="26" id="KW-1185">Reference proteome</keyword>
<evidence type="ECO:0000256" key="22">
    <source>
        <dbReference type="ARBA" id="ARBA00049234"/>
    </source>
</evidence>
<dbReference type="Pfam" id="PF13499">
    <property type="entry name" value="EF-hand_7"/>
    <property type="match status" value="2"/>
</dbReference>
<comment type="catalytic activity">
    <reaction evidence="22">
        <text>dADP(in) + ADP(out) = dADP(out) + ADP(in)</text>
        <dbReference type="Rhea" id="RHEA:72855"/>
        <dbReference type="ChEBI" id="CHEBI:57667"/>
        <dbReference type="ChEBI" id="CHEBI:456216"/>
    </reaction>
</comment>
<feature type="domain" description="EF-hand" evidence="25">
    <location>
        <begin position="329"/>
        <end position="364"/>
    </location>
</feature>
<evidence type="ECO:0000256" key="18">
    <source>
        <dbReference type="ARBA" id="ARBA00048314"/>
    </source>
</evidence>
<keyword evidence="9" id="KW-1133">Transmembrane helix</keyword>
<evidence type="ECO:0000256" key="4">
    <source>
        <dbReference type="ARBA" id="ARBA00022692"/>
    </source>
</evidence>
<comment type="similarity">
    <text evidence="2">Belongs to the mitochondrial carrier (TC 2.A.29) family.</text>
</comment>
<organism evidence="26 27">
    <name type="scientific">Camelus ferus</name>
    <name type="common">Wild bactrian camel</name>
    <name type="synonym">Camelus bactrianus ferus</name>
    <dbReference type="NCBI Taxonomy" id="419612"/>
    <lineage>
        <taxon>Eukaryota</taxon>
        <taxon>Metazoa</taxon>
        <taxon>Chordata</taxon>
        <taxon>Craniata</taxon>
        <taxon>Vertebrata</taxon>
        <taxon>Euteleostomi</taxon>
        <taxon>Mammalia</taxon>
        <taxon>Eutheria</taxon>
        <taxon>Laurasiatheria</taxon>
        <taxon>Artiodactyla</taxon>
        <taxon>Tylopoda</taxon>
        <taxon>Camelidae</taxon>
        <taxon>Camelus</taxon>
    </lineage>
</organism>
<dbReference type="PANTHER" id="PTHR24089">
    <property type="entry name" value="SOLUTE CARRIER FAMILY 25"/>
    <property type="match status" value="1"/>
</dbReference>
<dbReference type="Proteomes" id="UP000694856">
    <property type="component" value="Chromosome 9"/>
</dbReference>
<keyword evidence="11 23" id="KW-0472">Membrane</keyword>
<dbReference type="SUPFAM" id="SSF103506">
    <property type="entry name" value="Mitochondrial carrier"/>
    <property type="match status" value="1"/>
</dbReference>
<dbReference type="Gene3D" id="1.10.238.10">
    <property type="entry name" value="EF-hand"/>
    <property type="match status" value="2"/>
</dbReference>
<dbReference type="FunFam" id="1.50.40.10:FF:000003">
    <property type="entry name" value="Putative calcium-binding mitochondrial carrier protein scamc-2"/>
    <property type="match status" value="1"/>
</dbReference>
<dbReference type="GO" id="GO:0055085">
    <property type="term" value="P:transmembrane transport"/>
    <property type="evidence" value="ECO:0007669"/>
    <property type="project" value="InterPro"/>
</dbReference>
<evidence type="ECO:0000256" key="21">
    <source>
        <dbReference type="ARBA" id="ARBA00048844"/>
    </source>
</evidence>
<dbReference type="FunFam" id="1.10.238.10:FF:000028">
    <property type="entry name" value="Putative calcium-binding mitochondrial carrier protein scamc-2"/>
    <property type="match status" value="1"/>
</dbReference>
<dbReference type="SUPFAM" id="SSF47473">
    <property type="entry name" value="EF-hand"/>
    <property type="match status" value="1"/>
</dbReference>
<comment type="catalytic activity">
    <reaction evidence="12">
        <text>dAMP(out) + phosphate(in) = dAMP(in) + phosphate(out)</text>
        <dbReference type="Rhea" id="RHEA:73687"/>
        <dbReference type="ChEBI" id="CHEBI:43474"/>
        <dbReference type="ChEBI" id="CHEBI:58245"/>
    </reaction>
</comment>
<evidence type="ECO:0000256" key="3">
    <source>
        <dbReference type="ARBA" id="ARBA00022448"/>
    </source>
</evidence>
<evidence type="ECO:0000259" key="25">
    <source>
        <dbReference type="PROSITE" id="PS50222"/>
    </source>
</evidence>
<dbReference type="InterPro" id="IPR002067">
    <property type="entry name" value="MCP"/>
</dbReference>
<comment type="subcellular location">
    <subcellularLocation>
        <location evidence="1">Mitochondrion inner membrane</location>
        <topology evidence="1">Multi-pass membrane protein</topology>
    </subcellularLocation>
</comment>
<evidence type="ECO:0000256" key="9">
    <source>
        <dbReference type="ARBA" id="ARBA00022989"/>
    </source>
</evidence>
<evidence type="ECO:0000256" key="24">
    <source>
        <dbReference type="SAM" id="MobiDB-lite"/>
    </source>
</evidence>
<evidence type="ECO:0000256" key="20">
    <source>
        <dbReference type="ARBA" id="ARBA00048804"/>
    </source>
</evidence>
<comment type="catalytic activity">
    <reaction evidence="17">
        <text>ADP(out) + phosphate(in) + H(+)(out) = ADP(in) + phosphate(out) + H(+)(in)</text>
        <dbReference type="Rhea" id="RHEA:65844"/>
        <dbReference type="ChEBI" id="CHEBI:15378"/>
        <dbReference type="ChEBI" id="CHEBI:43474"/>
        <dbReference type="ChEBI" id="CHEBI:456216"/>
    </reaction>
</comment>
<feature type="compositionally biased region" description="Basic residues" evidence="24">
    <location>
        <begin position="154"/>
        <end position="174"/>
    </location>
</feature>
<feature type="region of interest" description="Disordered" evidence="24">
    <location>
        <begin position="98"/>
        <end position="184"/>
    </location>
</feature>
<evidence type="ECO:0000256" key="10">
    <source>
        <dbReference type="ARBA" id="ARBA00023128"/>
    </source>
</evidence>
<evidence type="ECO:0000256" key="12">
    <source>
        <dbReference type="ARBA" id="ARBA00036282"/>
    </source>
</evidence>
<comment type="catalytic activity">
    <reaction evidence="15">
        <text>ADP(out) + diphosphate(in) = ADP(in) + diphosphate(out)</text>
        <dbReference type="Rhea" id="RHEA:73671"/>
        <dbReference type="ChEBI" id="CHEBI:33019"/>
        <dbReference type="ChEBI" id="CHEBI:456216"/>
    </reaction>
</comment>
<dbReference type="InterPro" id="IPR011992">
    <property type="entry name" value="EF-hand-dom_pair"/>
</dbReference>
<comment type="catalytic activity">
    <reaction evidence="13">
        <text>3'-AMP(out) + phosphate(in) = 3'-AMP(in) + phosphate(out)</text>
        <dbReference type="Rhea" id="RHEA:73691"/>
        <dbReference type="ChEBI" id="CHEBI:43474"/>
        <dbReference type="ChEBI" id="CHEBI:60880"/>
    </reaction>
</comment>
<dbReference type="PRINTS" id="PR00926">
    <property type="entry name" value="MITOCARRIER"/>
</dbReference>
<keyword evidence="7" id="KW-0999">Mitochondrion inner membrane</keyword>
<dbReference type="PROSITE" id="PS00018">
    <property type="entry name" value="EF_HAND_1"/>
    <property type="match status" value="2"/>
</dbReference>
<dbReference type="Gene3D" id="1.50.40.10">
    <property type="entry name" value="Mitochondrial carrier domain"/>
    <property type="match status" value="1"/>
</dbReference>
<comment type="catalytic activity">
    <reaction evidence="20">
        <text>Mg(2+)(in) + ADP(out) + ATP(in) + H(+)(out) = Mg(2+)(out) + ADP(in) + ATP(out) + H(+)(in)</text>
        <dbReference type="Rhea" id="RHEA:73659"/>
        <dbReference type="ChEBI" id="CHEBI:15378"/>
        <dbReference type="ChEBI" id="CHEBI:18420"/>
        <dbReference type="ChEBI" id="CHEBI:30616"/>
        <dbReference type="ChEBI" id="CHEBI:456216"/>
    </reaction>
</comment>
<evidence type="ECO:0000256" key="13">
    <source>
        <dbReference type="ARBA" id="ARBA00036289"/>
    </source>
</evidence>
<reference evidence="27" key="1">
    <citation type="submission" date="2025-08" db="UniProtKB">
        <authorList>
            <consortium name="RefSeq"/>
        </authorList>
    </citation>
    <scope>IDENTIFICATION</scope>
    <source>
        <tissue evidence="27">Ear skin</tissue>
    </source>
</reference>
<feature type="compositionally biased region" description="Low complexity" evidence="24">
    <location>
        <begin position="43"/>
        <end position="66"/>
    </location>
</feature>
<dbReference type="Pfam" id="PF00153">
    <property type="entry name" value="Mito_carr"/>
    <property type="match status" value="3"/>
</dbReference>
<dbReference type="KEGG" id="cfr:102506985"/>
<dbReference type="PROSITE" id="PS50222">
    <property type="entry name" value="EF_HAND_2"/>
    <property type="match status" value="3"/>
</dbReference>
<dbReference type="GO" id="GO:0005509">
    <property type="term" value="F:calcium ion binding"/>
    <property type="evidence" value="ECO:0007669"/>
    <property type="project" value="InterPro"/>
</dbReference>
<evidence type="ECO:0000256" key="23">
    <source>
        <dbReference type="PROSITE-ProRule" id="PRU00282"/>
    </source>
</evidence>
<keyword evidence="6" id="KW-0677">Repeat</keyword>
<feature type="domain" description="EF-hand" evidence="25">
    <location>
        <begin position="293"/>
        <end position="328"/>
    </location>
</feature>
<dbReference type="InterPro" id="IPR002167">
    <property type="entry name" value="GDC-like"/>
</dbReference>
<evidence type="ECO:0000256" key="7">
    <source>
        <dbReference type="ARBA" id="ARBA00022792"/>
    </source>
</evidence>
<feature type="region of interest" description="Disordered" evidence="24">
    <location>
        <begin position="15"/>
        <end position="77"/>
    </location>
</feature>
<evidence type="ECO:0000313" key="26">
    <source>
        <dbReference type="Proteomes" id="UP000694856"/>
    </source>
</evidence>
<evidence type="ECO:0000256" key="8">
    <source>
        <dbReference type="ARBA" id="ARBA00022837"/>
    </source>
</evidence>
<keyword evidence="3" id="KW-0813">Transport</keyword>
<keyword evidence="8" id="KW-0106">Calcium</keyword>
<evidence type="ECO:0000256" key="17">
    <source>
        <dbReference type="ARBA" id="ARBA00047352"/>
    </source>
</evidence>
<comment type="catalytic activity">
    <reaction evidence="21">
        <text>dADP(out) + phosphate(in) + H(+)(out) = dADP(in) + phosphate(out) + H(+)(in)</text>
        <dbReference type="Rhea" id="RHEA:73695"/>
        <dbReference type="ChEBI" id="CHEBI:15378"/>
        <dbReference type="ChEBI" id="CHEBI:43474"/>
        <dbReference type="ChEBI" id="CHEBI:57667"/>
    </reaction>
</comment>
<evidence type="ECO:0000256" key="19">
    <source>
        <dbReference type="ARBA" id="ARBA00048433"/>
    </source>
</evidence>